<name>A0A506TWJ2_9HYPH</name>
<evidence type="ECO:0000313" key="3">
    <source>
        <dbReference type="Proteomes" id="UP000320314"/>
    </source>
</evidence>
<keyword evidence="3" id="KW-1185">Reference proteome</keyword>
<evidence type="ECO:0000256" key="1">
    <source>
        <dbReference type="SAM" id="MobiDB-lite"/>
    </source>
</evidence>
<dbReference type="AlphaFoldDB" id="A0A506TWJ2"/>
<evidence type="ECO:0000313" key="2">
    <source>
        <dbReference type="EMBL" id="TPW25850.1"/>
    </source>
</evidence>
<accession>A0A506TWJ2</accession>
<comment type="caution">
    <text evidence="2">The sequence shown here is derived from an EMBL/GenBank/DDBJ whole genome shotgun (WGS) entry which is preliminary data.</text>
</comment>
<dbReference type="RefSeq" id="WP_141168364.1">
    <property type="nucleotide sequence ID" value="NZ_VHLH01000047.1"/>
</dbReference>
<feature type="region of interest" description="Disordered" evidence="1">
    <location>
        <begin position="1"/>
        <end position="21"/>
    </location>
</feature>
<dbReference type="OrthoDB" id="5379851at2"/>
<sequence length="315" mass="35387">MATKKTNNDEPGGKEADQRKGNKKPECFVIMPISDHPDYRTGHFRDVYDSLIRPVVEDAGYECTRADEVSASDMIHVNVVRRLIQADLVICDLSTKNPNVLFEYGIRQAFDYPAVLIKDDVTNRIFDLSAFRDIEYDHTLRYQNVITAQTRLHDAIRETTSKDAQRRSVFSLIQLANIGKAAQPPAHSDKDDQFTAYLQILDGRISEVQDLLYREREIRRSNSITARASRQYGVAGSRSESLKRDIPPLRTGGPSRVGDLLISLNEQGAVIATTEGITNVFADPDEFIRSPITAELDSETTNQILNHLMGTASKM</sequence>
<evidence type="ECO:0008006" key="4">
    <source>
        <dbReference type="Google" id="ProtNLM"/>
    </source>
</evidence>
<proteinExistence type="predicted"/>
<dbReference type="Proteomes" id="UP000320314">
    <property type="component" value="Unassembled WGS sequence"/>
</dbReference>
<dbReference type="EMBL" id="VHLH01000047">
    <property type="protein sequence ID" value="TPW25850.1"/>
    <property type="molecule type" value="Genomic_DNA"/>
</dbReference>
<organism evidence="2 3">
    <name type="scientific">Pararhizobium mangrovi</name>
    <dbReference type="NCBI Taxonomy" id="2590452"/>
    <lineage>
        <taxon>Bacteria</taxon>
        <taxon>Pseudomonadati</taxon>
        <taxon>Pseudomonadota</taxon>
        <taxon>Alphaproteobacteria</taxon>
        <taxon>Hyphomicrobiales</taxon>
        <taxon>Rhizobiaceae</taxon>
        <taxon>Rhizobium/Agrobacterium group</taxon>
        <taxon>Pararhizobium</taxon>
    </lineage>
</organism>
<protein>
    <recommendedName>
        <fullName evidence="4">Nucleoside 2-deoxyribosyltransferase</fullName>
    </recommendedName>
</protein>
<gene>
    <name evidence="2" type="ORF">FJU11_17480</name>
</gene>
<reference evidence="2 3" key="1">
    <citation type="submission" date="2019-06" db="EMBL/GenBank/DDBJ databases">
        <authorList>
            <person name="Li M."/>
        </authorList>
    </citation>
    <scope>NUCLEOTIDE SEQUENCE [LARGE SCALE GENOMIC DNA]</scope>
    <source>
        <strain evidence="2 3">BGMRC6574</strain>
    </source>
</reference>